<gene>
    <name evidence="1" type="ORF">CY34DRAFT_281121</name>
</gene>
<protein>
    <submittedName>
        <fullName evidence="1">Uncharacterized protein</fullName>
    </submittedName>
</protein>
<organism evidence="1 2">
    <name type="scientific">Suillus luteus UH-Slu-Lm8-n1</name>
    <dbReference type="NCBI Taxonomy" id="930992"/>
    <lineage>
        <taxon>Eukaryota</taxon>
        <taxon>Fungi</taxon>
        <taxon>Dikarya</taxon>
        <taxon>Basidiomycota</taxon>
        <taxon>Agaricomycotina</taxon>
        <taxon>Agaricomycetes</taxon>
        <taxon>Agaricomycetidae</taxon>
        <taxon>Boletales</taxon>
        <taxon>Suillineae</taxon>
        <taxon>Suillaceae</taxon>
        <taxon>Suillus</taxon>
    </lineage>
</organism>
<accession>A0A0D0BN69</accession>
<reference evidence="1 2" key="1">
    <citation type="submission" date="2014-04" db="EMBL/GenBank/DDBJ databases">
        <authorList>
            <consortium name="DOE Joint Genome Institute"/>
            <person name="Kuo A."/>
            <person name="Ruytinx J."/>
            <person name="Rineau F."/>
            <person name="Colpaert J."/>
            <person name="Kohler A."/>
            <person name="Nagy L.G."/>
            <person name="Floudas D."/>
            <person name="Copeland A."/>
            <person name="Barry K.W."/>
            <person name="Cichocki N."/>
            <person name="Veneault-Fourrey C."/>
            <person name="LaButti K."/>
            <person name="Lindquist E.A."/>
            <person name="Lipzen A."/>
            <person name="Lundell T."/>
            <person name="Morin E."/>
            <person name="Murat C."/>
            <person name="Sun H."/>
            <person name="Tunlid A."/>
            <person name="Henrissat B."/>
            <person name="Grigoriev I.V."/>
            <person name="Hibbett D.S."/>
            <person name="Martin F."/>
            <person name="Nordberg H.P."/>
            <person name="Cantor M.N."/>
            <person name="Hua S.X."/>
        </authorList>
    </citation>
    <scope>NUCLEOTIDE SEQUENCE [LARGE SCALE GENOMIC DNA]</scope>
    <source>
        <strain evidence="1 2">UH-Slu-Lm8-n1</strain>
    </source>
</reference>
<keyword evidence="2" id="KW-1185">Reference proteome</keyword>
<dbReference type="AlphaFoldDB" id="A0A0D0BN69"/>
<dbReference type="HOGENOM" id="CLU_2723878_0_0_1"/>
<dbReference type="EMBL" id="KN835149">
    <property type="protein sequence ID" value="KIK47267.1"/>
    <property type="molecule type" value="Genomic_DNA"/>
</dbReference>
<dbReference type="InParanoid" id="A0A0D0BN69"/>
<evidence type="ECO:0000313" key="2">
    <source>
        <dbReference type="Proteomes" id="UP000054485"/>
    </source>
</evidence>
<dbReference type="Proteomes" id="UP000054485">
    <property type="component" value="Unassembled WGS sequence"/>
</dbReference>
<sequence length="72" mass="8014">MLQTSLVVPALRPQASIVECIARLTHWIPSFAAGMRLLGLYAPDATNGFNPNREPLMSSLLQYKYAEEVRVP</sequence>
<evidence type="ECO:0000313" key="1">
    <source>
        <dbReference type="EMBL" id="KIK47267.1"/>
    </source>
</evidence>
<proteinExistence type="predicted"/>
<name>A0A0D0BN69_9AGAM</name>
<reference evidence="2" key="2">
    <citation type="submission" date="2015-01" db="EMBL/GenBank/DDBJ databases">
        <title>Evolutionary Origins and Diversification of the Mycorrhizal Mutualists.</title>
        <authorList>
            <consortium name="DOE Joint Genome Institute"/>
            <consortium name="Mycorrhizal Genomics Consortium"/>
            <person name="Kohler A."/>
            <person name="Kuo A."/>
            <person name="Nagy L.G."/>
            <person name="Floudas D."/>
            <person name="Copeland A."/>
            <person name="Barry K.W."/>
            <person name="Cichocki N."/>
            <person name="Veneault-Fourrey C."/>
            <person name="LaButti K."/>
            <person name="Lindquist E.A."/>
            <person name="Lipzen A."/>
            <person name="Lundell T."/>
            <person name="Morin E."/>
            <person name="Murat C."/>
            <person name="Riley R."/>
            <person name="Ohm R."/>
            <person name="Sun H."/>
            <person name="Tunlid A."/>
            <person name="Henrissat B."/>
            <person name="Grigoriev I.V."/>
            <person name="Hibbett D.S."/>
            <person name="Martin F."/>
        </authorList>
    </citation>
    <scope>NUCLEOTIDE SEQUENCE [LARGE SCALE GENOMIC DNA]</scope>
    <source>
        <strain evidence="2">UH-Slu-Lm8-n1</strain>
    </source>
</reference>